<keyword evidence="2" id="KW-1185">Reference proteome</keyword>
<evidence type="ECO:0000313" key="1">
    <source>
        <dbReference type="EMBL" id="KZV79484.1"/>
    </source>
</evidence>
<proteinExistence type="predicted"/>
<dbReference type="EMBL" id="KV426608">
    <property type="protein sequence ID" value="KZV79484.1"/>
    <property type="molecule type" value="Genomic_DNA"/>
</dbReference>
<dbReference type="Proteomes" id="UP000077266">
    <property type="component" value="Unassembled WGS sequence"/>
</dbReference>
<dbReference type="OrthoDB" id="2669721at2759"/>
<feature type="non-terminal residue" evidence="1">
    <location>
        <position position="1"/>
    </location>
</feature>
<dbReference type="InParanoid" id="A0A165AWN1"/>
<gene>
    <name evidence="1" type="ORF">EXIGLDRAFT_578030</name>
</gene>
<protein>
    <submittedName>
        <fullName evidence="1">Uncharacterized protein</fullName>
    </submittedName>
</protein>
<accession>A0A165AWN1</accession>
<reference evidence="1 2" key="1">
    <citation type="journal article" date="2016" name="Mol. Biol. Evol.">
        <title>Comparative Genomics of Early-Diverging Mushroom-Forming Fungi Provides Insights into the Origins of Lignocellulose Decay Capabilities.</title>
        <authorList>
            <person name="Nagy L.G."/>
            <person name="Riley R."/>
            <person name="Tritt A."/>
            <person name="Adam C."/>
            <person name="Daum C."/>
            <person name="Floudas D."/>
            <person name="Sun H."/>
            <person name="Yadav J.S."/>
            <person name="Pangilinan J."/>
            <person name="Larsson K.H."/>
            <person name="Matsuura K."/>
            <person name="Barry K."/>
            <person name="Labutti K."/>
            <person name="Kuo R."/>
            <person name="Ohm R.A."/>
            <person name="Bhattacharya S.S."/>
            <person name="Shirouzu T."/>
            <person name="Yoshinaga Y."/>
            <person name="Martin F.M."/>
            <person name="Grigoriev I.V."/>
            <person name="Hibbett D.S."/>
        </authorList>
    </citation>
    <scope>NUCLEOTIDE SEQUENCE [LARGE SCALE GENOMIC DNA]</scope>
    <source>
        <strain evidence="1 2">HHB12029</strain>
    </source>
</reference>
<feature type="non-terminal residue" evidence="1">
    <location>
        <position position="832"/>
    </location>
</feature>
<sequence>DPMPEPSAIEDVRLTDEYIAALRNADLYNGDLSAADIERLLNPPQHTVQFNEDEDRGLLLSLRQFLAHIGSSEDTYRNSIASIRQAYPDLDLYSLERIKKYIADLTGVVPIVSDMCPGSCHAYTGPLADRTTCLKCGQPRYDSAGNPLQRFYTLPPTSVLQSMHRDPKLCHEFGYANRKFDALIEQLRQLGAISDYDDVLSGSDILDAFLKGRIKRSDILLMLSLDGAQIYQDKQSDCWIYIWVFTSLSPDLRYKKRYVVPGGFIPGPHKPKLMDSYMFPGLHHIAALNKRGGLPIWNALLRQIIVSRLFILLAGGDGPAITHLNGLVGTAGKRACRFRCGLKGRRKPTGQAGHHYPCLSRPLNYVVADCDHPDVLPTEIPSAWIDNYATQLEEVRRSSNQTEYKSRRAETGICKASILSGLEPCVLGAPKMFPGDIMHLVLNLGDLLVPLWRGKFERAETDPLASWDWAVLTGERWTQYGREVAAATPYLPGSFDRPPRNPAEKINSGYKAWEYLFLLFGLGPGQLYKVLPDAYWESFCKLARGMQIIYQYEMPYSDVTDAHSHLVGFSADFEAQYVRRMPERVHFVRQSIHILSHFAPEILRIGPGICSSQWTMERCIGNLVEEIRQHSTFYQNLSERGAERCRVNALSAMVPQIVPETQRDKGLPRGARDAGGGFVFLRARSTRFIPSPAERAALRRYLDLQTCDIPPNWETKLRLVKWARLRLPNGQIARSAWKESLKPLHKVRMSRNVKRMLCMAALYTRPDADLYRRSSGALWSCSPRGEEGLAVVEIHSIGSVVAMVPHSTYFCGPDFANRVFAVEKPGLAAASL</sequence>
<dbReference type="AlphaFoldDB" id="A0A165AWN1"/>
<dbReference type="STRING" id="1314781.A0A165AWN1"/>
<organism evidence="1 2">
    <name type="scientific">Exidia glandulosa HHB12029</name>
    <dbReference type="NCBI Taxonomy" id="1314781"/>
    <lineage>
        <taxon>Eukaryota</taxon>
        <taxon>Fungi</taxon>
        <taxon>Dikarya</taxon>
        <taxon>Basidiomycota</taxon>
        <taxon>Agaricomycotina</taxon>
        <taxon>Agaricomycetes</taxon>
        <taxon>Auriculariales</taxon>
        <taxon>Exidiaceae</taxon>
        <taxon>Exidia</taxon>
    </lineage>
</organism>
<evidence type="ECO:0000313" key="2">
    <source>
        <dbReference type="Proteomes" id="UP000077266"/>
    </source>
</evidence>
<name>A0A165AWN1_EXIGL</name>